<reference evidence="2" key="1">
    <citation type="journal article" date="2022" name="Mol. Ecol. Resour.">
        <title>The genomes of chicory, endive, great burdock and yacon provide insights into Asteraceae palaeo-polyploidization history and plant inulin production.</title>
        <authorList>
            <person name="Fan W."/>
            <person name="Wang S."/>
            <person name="Wang H."/>
            <person name="Wang A."/>
            <person name="Jiang F."/>
            <person name="Liu H."/>
            <person name="Zhao H."/>
            <person name="Xu D."/>
            <person name="Zhang Y."/>
        </authorList>
    </citation>
    <scope>NUCLEOTIDE SEQUENCE [LARGE SCALE GENOMIC DNA]</scope>
    <source>
        <strain evidence="2">cv. Yunnan</strain>
    </source>
</reference>
<gene>
    <name evidence="1" type="ORF">L1987_41822</name>
</gene>
<evidence type="ECO:0000313" key="1">
    <source>
        <dbReference type="EMBL" id="KAI3787385.1"/>
    </source>
</evidence>
<comment type="caution">
    <text evidence="1">The sequence shown here is derived from an EMBL/GenBank/DDBJ whole genome shotgun (WGS) entry which is preliminary data.</text>
</comment>
<dbReference type="Proteomes" id="UP001056120">
    <property type="component" value="Linkage Group LG13"/>
</dbReference>
<keyword evidence="2" id="KW-1185">Reference proteome</keyword>
<sequence length="419" mass="47634">MESLPDAVVQYILSSLSNAKDVASCNCVSKKWKGSMPYIKSLYFPRSIFDHLSHGQTPDTIVMKIISSVSRLEELVVYCRFTSTGLASWLLLVGPCLKKLELRMDDLVDQNAPMDSPSKLECIQAARNLESLRLWGVLMVRAPKWDVFQKLKNLEIVGAKLEDSVLTEALRSTPNLTHLVLLGCEGLRNVWIELLELKHSKLDFYGLGSCSLTLRAPKIEYLEVQGCSWIRVRETNCLKNLSIANNAGRVYMVEFGKLMVLESLSIRGVQWCWDAISKMLQFASEVQHLYMKIEFTGDFEALLPFPEINFVDFFKSHPKLKSFDIHGAMFAALSHKNSLKNVDSSFDIPCLEEVVITVRSPLNAEQKMSTLESLVKFGKKLKKMKIKILQMKSGHCSADDFFEEICKFRFMNHKLISIE</sequence>
<name>A0ACB9GWP8_9ASTR</name>
<proteinExistence type="predicted"/>
<organism evidence="1 2">
    <name type="scientific">Smallanthus sonchifolius</name>
    <dbReference type="NCBI Taxonomy" id="185202"/>
    <lineage>
        <taxon>Eukaryota</taxon>
        <taxon>Viridiplantae</taxon>
        <taxon>Streptophyta</taxon>
        <taxon>Embryophyta</taxon>
        <taxon>Tracheophyta</taxon>
        <taxon>Spermatophyta</taxon>
        <taxon>Magnoliopsida</taxon>
        <taxon>eudicotyledons</taxon>
        <taxon>Gunneridae</taxon>
        <taxon>Pentapetalae</taxon>
        <taxon>asterids</taxon>
        <taxon>campanulids</taxon>
        <taxon>Asterales</taxon>
        <taxon>Asteraceae</taxon>
        <taxon>Asteroideae</taxon>
        <taxon>Heliantheae alliance</taxon>
        <taxon>Millerieae</taxon>
        <taxon>Smallanthus</taxon>
    </lineage>
</organism>
<evidence type="ECO:0000313" key="2">
    <source>
        <dbReference type="Proteomes" id="UP001056120"/>
    </source>
</evidence>
<accession>A0ACB9GWP8</accession>
<protein>
    <submittedName>
        <fullName evidence="1">Uncharacterized protein</fullName>
    </submittedName>
</protein>
<dbReference type="EMBL" id="CM042030">
    <property type="protein sequence ID" value="KAI3787385.1"/>
    <property type="molecule type" value="Genomic_DNA"/>
</dbReference>
<reference evidence="1 2" key="2">
    <citation type="journal article" date="2022" name="Mol. Ecol. Resour.">
        <title>The genomes of chicory, endive, great burdock and yacon provide insights into Asteraceae paleo-polyploidization history and plant inulin production.</title>
        <authorList>
            <person name="Fan W."/>
            <person name="Wang S."/>
            <person name="Wang H."/>
            <person name="Wang A."/>
            <person name="Jiang F."/>
            <person name="Liu H."/>
            <person name="Zhao H."/>
            <person name="Xu D."/>
            <person name="Zhang Y."/>
        </authorList>
    </citation>
    <scope>NUCLEOTIDE SEQUENCE [LARGE SCALE GENOMIC DNA]</scope>
    <source>
        <strain evidence="2">cv. Yunnan</strain>
        <tissue evidence="1">Leaves</tissue>
    </source>
</reference>